<dbReference type="EMBL" id="MFBD01000039">
    <property type="protein sequence ID" value="OGD88075.1"/>
    <property type="molecule type" value="Genomic_DNA"/>
</dbReference>
<evidence type="ECO:0000256" key="3">
    <source>
        <dbReference type="ARBA" id="ARBA00022989"/>
    </source>
</evidence>
<feature type="transmembrane region" description="Helical" evidence="6">
    <location>
        <begin position="199"/>
        <end position="218"/>
    </location>
</feature>
<evidence type="ECO:0000313" key="8">
    <source>
        <dbReference type="EMBL" id="OGD88075.1"/>
    </source>
</evidence>
<feature type="domain" description="O-antigen ligase-related" evidence="7">
    <location>
        <begin position="207"/>
        <end position="371"/>
    </location>
</feature>
<dbReference type="Proteomes" id="UP000177369">
    <property type="component" value="Unassembled WGS sequence"/>
</dbReference>
<evidence type="ECO:0000259" key="7">
    <source>
        <dbReference type="Pfam" id="PF04932"/>
    </source>
</evidence>
<dbReference type="AlphaFoldDB" id="A0A1F5G8C0"/>
<evidence type="ECO:0000256" key="6">
    <source>
        <dbReference type="SAM" id="Phobius"/>
    </source>
</evidence>
<dbReference type="GO" id="GO:0016020">
    <property type="term" value="C:membrane"/>
    <property type="evidence" value="ECO:0007669"/>
    <property type="project" value="UniProtKB-SubCell"/>
</dbReference>
<keyword evidence="2 6" id="KW-0812">Transmembrane</keyword>
<feature type="transmembrane region" description="Helical" evidence="6">
    <location>
        <begin position="415"/>
        <end position="432"/>
    </location>
</feature>
<evidence type="ECO:0000256" key="1">
    <source>
        <dbReference type="ARBA" id="ARBA00004141"/>
    </source>
</evidence>
<dbReference type="PANTHER" id="PTHR37422">
    <property type="entry name" value="TEICHURONIC ACID BIOSYNTHESIS PROTEIN TUAE"/>
    <property type="match status" value="1"/>
</dbReference>
<feature type="transmembrane region" description="Helical" evidence="6">
    <location>
        <begin position="173"/>
        <end position="194"/>
    </location>
</feature>
<feature type="transmembrane region" description="Helical" evidence="6">
    <location>
        <begin position="480"/>
        <end position="501"/>
    </location>
</feature>
<keyword evidence="4 6" id="KW-0472">Membrane</keyword>
<dbReference type="Gene3D" id="1.25.40.10">
    <property type="entry name" value="Tetratricopeptide repeat domain"/>
    <property type="match status" value="1"/>
</dbReference>
<keyword evidence="3 6" id="KW-1133">Transmembrane helix</keyword>
<feature type="compositionally biased region" description="Pro residues" evidence="5">
    <location>
        <begin position="766"/>
        <end position="779"/>
    </location>
</feature>
<reference evidence="8 9" key="1">
    <citation type="journal article" date="2016" name="Nat. Commun.">
        <title>Thousands of microbial genomes shed light on interconnected biogeochemical processes in an aquifer system.</title>
        <authorList>
            <person name="Anantharaman K."/>
            <person name="Brown C.T."/>
            <person name="Hug L.A."/>
            <person name="Sharon I."/>
            <person name="Castelle C.J."/>
            <person name="Probst A.J."/>
            <person name="Thomas B.C."/>
            <person name="Singh A."/>
            <person name="Wilkins M.J."/>
            <person name="Karaoz U."/>
            <person name="Brodie E.L."/>
            <person name="Williams K.H."/>
            <person name="Hubbard S.S."/>
            <person name="Banfield J.F."/>
        </authorList>
    </citation>
    <scope>NUCLEOTIDE SEQUENCE [LARGE SCALE GENOMIC DNA]</scope>
</reference>
<evidence type="ECO:0000313" key="9">
    <source>
        <dbReference type="Proteomes" id="UP000177369"/>
    </source>
</evidence>
<comment type="caution">
    <text evidence="8">The sequence shown here is derived from an EMBL/GenBank/DDBJ whole genome shotgun (WGS) entry which is preliminary data.</text>
</comment>
<evidence type="ECO:0000256" key="4">
    <source>
        <dbReference type="ARBA" id="ARBA00023136"/>
    </source>
</evidence>
<feature type="transmembrane region" description="Helical" evidence="6">
    <location>
        <begin position="250"/>
        <end position="268"/>
    </location>
</feature>
<dbReference type="SUPFAM" id="SSF48452">
    <property type="entry name" value="TPR-like"/>
    <property type="match status" value="1"/>
</dbReference>
<feature type="transmembrane region" description="Helical" evidence="6">
    <location>
        <begin position="12"/>
        <end position="29"/>
    </location>
</feature>
<name>A0A1F5G8C0_9BACT</name>
<feature type="transmembrane region" description="Helical" evidence="6">
    <location>
        <begin position="103"/>
        <end position="121"/>
    </location>
</feature>
<sequence>MRENFLKLSHSIIFALVILSVLATTLFFLPTTSEFFEFNKFTAVLLFTIIALIMWAARMVFEKRTVFTRTPLDIPLIILVAVFFIATFSSIDQFISFFGKHGRIWPSFLTLATLAVLYFTIVSNIRSKKQVNIVLWILTASSVIASLVAIVSYFGAFLPFEFAQLRSFNPLGIINRLALLQILVLPITVSWAIYERDKIARTVATIATLIIAFSFILINSAPAYIGIAAALAFLSVGTLRVKLTKSQQGGAAVLAVFIVLFLVIRFVPQVAKGTLYSWIVAKDQGVTDTQQIDTPKETSPGRRSSWDIAAQVIGKRPVLGTGPGTFQFVYTQLKPRYVNTTDDWATRFERSSSEFVEIVATTGIIGTLAFLVFVVTILRFIWSLIFKSQNSLIYLPIASAIVGYSVAIFAVSSSFATSAIFFILLALLSILAKVSSENHVYEITVELAALKSKFAWFPLSSSGDSLIKTEEGARGAKSQILPWLFAIVVLILSALVIRYQINAYQADYFYRQSLLASRSNDGNKTVTMLQNAIRANPRVDTYHRALSQTSLNAALNLSRQSQLTDDQRQLLSQLAQVAIDQGKAASGYQILPLRLPGISAANVANWETLSSVYQALIGSINGADVHTTNTLAQAVSLDPQNPILHNRLGQLYQRLGDLDLAQRKYEDAIIVKGDFGPAHYNLANLLIEKQGDVTRIVNELTIAKRVLPQEDPARSDIENKLETYNQKLREIQQNATQDQAQVAKEPEEEIQDEENQKDEKATPGPSASPSPSPSPSPSL</sequence>
<dbReference type="Pfam" id="PF04932">
    <property type="entry name" value="Wzy_C"/>
    <property type="match status" value="1"/>
</dbReference>
<organism evidence="8 9">
    <name type="scientific">Candidatus Curtissbacteria bacterium RIFCSPHIGHO2_02_FULL_40_16b</name>
    <dbReference type="NCBI Taxonomy" id="1797714"/>
    <lineage>
        <taxon>Bacteria</taxon>
        <taxon>Candidatus Curtissiibacteriota</taxon>
    </lineage>
</organism>
<protein>
    <recommendedName>
        <fullName evidence="7">O-antigen ligase-related domain-containing protein</fullName>
    </recommendedName>
</protein>
<evidence type="ECO:0000256" key="5">
    <source>
        <dbReference type="SAM" id="MobiDB-lite"/>
    </source>
</evidence>
<proteinExistence type="predicted"/>
<feature type="transmembrane region" description="Helical" evidence="6">
    <location>
        <begin position="41"/>
        <end position="61"/>
    </location>
</feature>
<gene>
    <name evidence="8" type="ORF">A3D04_04985</name>
</gene>
<feature type="transmembrane region" description="Helical" evidence="6">
    <location>
        <begin position="73"/>
        <end position="91"/>
    </location>
</feature>
<feature type="compositionally biased region" description="Polar residues" evidence="5">
    <location>
        <begin position="728"/>
        <end position="740"/>
    </location>
</feature>
<dbReference type="InterPro" id="IPR051533">
    <property type="entry name" value="WaaL-like"/>
</dbReference>
<accession>A0A1F5G8C0</accession>
<feature type="region of interest" description="Disordered" evidence="5">
    <location>
        <begin position="728"/>
        <end position="779"/>
    </location>
</feature>
<feature type="transmembrane region" description="Helical" evidence="6">
    <location>
        <begin position="358"/>
        <end position="380"/>
    </location>
</feature>
<evidence type="ECO:0000256" key="2">
    <source>
        <dbReference type="ARBA" id="ARBA00022692"/>
    </source>
</evidence>
<feature type="compositionally biased region" description="Acidic residues" evidence="5">
    <location>
        <begin position="746"/>
        <end position="756"/>
    </location>
</feature>
<dbReference type="STRING" id="1797714.A3D04_04985"/>
<comment type="subcellular location">
    <subcellularLocation>
        <location evidence="1">Membrane</location>
        <topology evidence="1">Multi-pass membrane protein</topology>
    </subcellularLocation>
</comment>
<dbReference type="InterPro" id="IPR011990">
    <property type="entry name" value="TPR-like_helical_dom_sf"/>
</dbReference>
<feature type="transmembrane region" description="Helical" evidence="6">
    <location>
        <begin position="133"/>
        <end position="153"/>
    </location>
</feature>
<dbReference type="PANTHER" id="PTHR37422:SF13">
    <property type="entry name" value="LIPOPOLYSACCHARIDE BIOSYNTHESIS PROTEIN PA4999-RELATED"/>
    <property type="match status" value="1"/>
</dbReference>
<dbReference type="InterPro" id="IPR007016">
    <property type="entry name" value="O-antigen_ligase-rel_domated"/>
</dbReference>